<reference evidence="1 2" key="1">
    <citation type="journal article" date="2022" name="Genome Biol. Evol.">
        <title>The Spruce Budworm Genome: Reconstructing the Evolutionary History of Antifreeze Proteins.</title>
        <authorList>
            <person name="Beliveau C."/>
            <person name="Gagne P."/>
            <person name="Picq S."/>
            <person name="Vernygora O."/>
            <person name="Keeling C.I."/>
            <person name="Pinkney K."/>
            <person name="Doucet D."/>
            <person name="Wen F."/>
            <person name="Johnston J.S."/>
            <person name="Maaroufi H."/>
            <person name="Boyle B."/>
            <person name="Laroche J."/>
            <person name="Dewar K."/>
            <person name="Juretic N."/>
            <person name="Blackburn G."/>
            <person name="Nisole A."/>
            <person name="Brunet B."/>
            <person name="Brandao M."/>
            <person name="Lumley L."/>
            <person name="Duan J."/>
            <person name="Quan G."/>
            <person name="Lucarotti C.J."/>
            <person name="Roe A.D."/>
            <person name="Sperling F.A.H."/>
            <person name="Levesque R.C."/>
            <person name="Cusson M."/>
        </authorList>
    </citation>
    <scope>NUCLEOTIDE SEQUENCE [LARGE SCALE GENOMIC DNA]</scope>
    <source>
        <strain evidence="1">Glfc:IPQL:Cfum</strain>
    </source>
</reference>
<comment type="caution">
    <text evidence="1">The sequence shown here is derived from an EMBL/GenBank/DDBJ whole genome shotgun (WGS) entry which is preliminary data.</text>
</comment>
<keyword evidence="2" id="KW-1185">Reference proteome</keyword>
<accession>A0ACC0K9C3</accession>
<proteinExistence type="predicted"/>
<protein>
    <submittedName>
        <fullName evidence="1">Uncharacterized protein</fullName>
    </submittedName>
</protein>
<sequence>MANEQVGLLMMRGVGCSERVYSLRTRVVSLLPPSPLSLASSGDKAAAAASPERPHSQPAAAAAATASFVCYVCGVSAPSSHLRLVYCCANPEREPYYPFITALKPHPDASPISPQGMVQICASCNKNIPHKYPAYGDTEPRDHHNNNAHANNIRYTVHEDTDRPDSTARTAEPRDHHNNNAHANNISTQFKPYDMKSSVSASKRAHATPTSPHAQPASGENGMGLYR</sequence>
<dbReference type="Proteomes" id="UP001064048">
    <property type="component" value="Chromosome 24"/>
</dbReference>
<organism evidence="1 2">
    <name type="scientific">Choristoneura fumiferana</name>
    <name type="common">Spruce budworm moth</name>
    <name type="synonym">Archips fumiferana</name>
    <dbReference type="NCBI Taxonomy" id="7141"/>
    <lineage>
        <taxon>Eukaryota</taxon>
        <taxon>Metazoa</taxon>
        <taxon>Ecdysozoa</taxon>
        <taxon>Arthropoda</taxon>
        <taxon>Hexapoda</taxon>
        <taxon>Insecta</taxon>
        <taxon>Pterygota</taxon>
        <taxon>Neoptera</taxon>
        <taxon>Endopterygota</taxon>
        <taxon>Lepidoptera</taxon>
        <taxon>Glossata</taxon>
        <taxon>Ditrysia</taxon>
        <taxon>Tortricoidea</taxon>
        <taxon>Tortricidae</taxon>
        <taxon>Tortricinae</taxon>
        <taxon>Choristoneura</taxon>
    </lineage>
</organism>
<evidence type="ECO:0000313" key="2">
    <source>
        <dbReference type="Proteomes" id="UP001064048"/>
    </source>
</evidence>
<gene>
    <name evidence="1" type="ORF">MSG28_013912</name>
</gene>
<name>A0ACC0K9C3_CHOFU</name>
<dbReference type="EMBL" id="CM046124">
    <property type="protein sequence ID" value="KAI8433054.1"/>
    <property type="molecule type" value="Genomic_DNA"/>
</dbReference>
<evidence type="ECO:0000313" key="1">
    <source>
        <dbReference type="EMBL" id="KAI8433054.1"/>
    </source>
</evidence>